<dbReference type="GO" id="GO:0004222">
    <property type="term" value="F:metalloendopeptidase activity"/>
    <property type="evidence" value="ECO:0007669"/>
    <property type="project" value="UniProtKB-UniRule"/>
</dbReference>
<dbReference type="Proteomes" id="UP000675781">
    <property type="component" value="Unassembled WGS sequence"/>
</dbReference>
<evidence type="ECO:0000256" key="11">
    <source>
        <dbReference type="HAMAP-Rule" id="MF_00188"/>
    </source>
</evidence>
<keyword evidence="2 11" id="KW-1003">Cell membrane</keyword>
<evidence type="ECO:0000256" key="3">
    <source>
        <dbReference type="ARBA" id="ARBA00022670"/>
    </source>
</evidence>
<feature type="domain" description="Peptidase M48" evidence="12">
    <location>
        <begin position="65"/>
        <end position="284"/>
    </location>
</feature>
<dbReference type="GO" id="GO:0005886">
    <property type="term" value="C:plasma membrane"/>
    <property type="evidence" value="ECO:0007669"/>
    <property type="project" value="UniProtKB-SubCell"/>
</dbReference>
<keyword evidence="6 11" id="KW-0378">Hydrolase</keyword>
<evidence type="ECO:0000256" key="1">
    <source>
        <dbReference type="ARBA" id="ARBA00009779"/>
    </source>
</evidence>
<dbReference type="EMBL" id="JAGSOG010000007">
    <property type="protein sequence ID" value="MBR7832145.1"/>
    <property type="molecule type" value="Genomic_DNA"/>
</dbReference>
<feature type="binding site" evidence="11">
    <location>
        <position position="133"/>
    </location>
    <ligand>
        <name>Zn(2+)</name>
        <dbReference type="ChEBI" id="CHEBI:29105"/>
        <note>catalytic</note>
    </ligand>
</feature>
<dbReference type="CDD" id="cd07327">
    <property type="entry name" value="M48B_HtpX_like"/>
    <property type="match status" value="1"/>
</dbReference>
<keyword evidence="9 11" id="KW-0482">Metalloprotease</keyword>
<keyword evidence="5 11" id="KW-0479">Metal-binding</keyword>
<dbReference type="InterPro" id="IPR001915">
    <property type="entry name" value="Peptidase_M48"/>
</dbReference>
<sequence>MVLVMFLIGLLAVAFIAALVAFVPAQSLPVVLIFAGAILFAQFFFSDKIATFAMGAREVQPNDSREAEALHAMVERLCAMADMPKPRVAIAETSVPNAFATGRNPNNAVICVTTGLLHNSTLNRDELEGVLAHELSHVAHRDVMVITIASFLGILAGLVARMAFWFGLGGDRRDNRDDGVPVQLIIMLVSVVTYAISFLLIRALSRYREFAADRAGALLTGQPMALASALGKITGDMAKIPQQDLRAAEPFNAFYFAPAFTRDSAMALLSTHPATEKRIEQLYKINAQLGGPAAPEVHGHRH</sequence>
<dbReference type="AlphaFoldDB" id="A0A941EGE5"/>
<evidence type="ECO:0000313" key="14">
    <source>
        <dbReference type="Proteomes" id="UP000675781"/>
    </source>
</evidence>
<dbReference type="EC" id="3.4.24.-" evidence="11"/>
<evidence type="ECO:0000256" key="5">
    <source>
        <dbReference type="ARBA" id="ARBA00022723"/>
    </source>
</evidence>
<dbReference type="HAMAP" id="MF_00188">
    <property type="entry name" value="Pept_M48_protease_HtpX"/>
    <property type="match status" value="1"/>
</dbReference>
<comment type="similarity">
    <text evidence="1 11">Belongs to the peptidase M48B family.</text>
</comment>
<comment type="caution">
    <text evidence="13">The sequence shown here is derived from an EMBL/GenBank/DDBJ whole genome shotgun (WGS) entry which is preliminary data.</text>
</comment>
<name>A0A941EGE5_9ACTN</name>
<evidence type="ECO:0000256" key="4">
    <source>
        <dbReference type="ARBA" id="ARBA00022692"/>
    </source>
</evidence>
<dbReference type="Pfam" id="PF01435">
    <property type="entry name" value="Peptidase_M48"/>
    <property type="match status" value="1"/>
</dbReference>
<dbReference type="Gene3D" id="3.30.2010.10">
    <property type="entry name" value="Metalloproteases ('zincins'), catalytic domain"/>
    <property type="match status" value="1"/>
</dbReference>
<evidence type="ECO:0000256" key="6">
    <source>
        <dbReference type="ARBA" id="ARBA00022801"/>
    </source>
</evidence>
<evidence type="ECO:0000256" key="2">
    <source>
        <dbReference type="ARBA" id="ARBA00022475"/>
    </source>
</evidence>
<evidence type="ECO:0000259" key="12">
    <source>
        <dbReference type="Pfam" id="PF01435"/>
    </source>
</evidence>
<dbReference type="GO" id="GO:0008270">
    <property type="term" value="F:zinc ion binding"/>
    <property type="evidence" value="ECO:0007669"/>
    <property type="project" value="UniProtKB-UniRule"/>
</dbReference>
<keyword evidence="10 11" id="KW-0472">Membrane</keyword>
<keyword evidence="8 11" id="KW-1133">Transmembrane helix</keyword>
<evidence type="ECO:0000313" key="13">
    <source>
        <dbReference type="EMBL" id="MBR7832145.1"/>
    </source>
</evidence>
<evidence type="ECO:0000256" key="10">
    <source>
        <dbReference type="ARBA" id="ARBA00023136"/>
    </source>
</evidence>
<dbReference type="InterPro" id="IPR022919">
    <property type="entry name" value="Pept_M48_protease_HtpX"/>
</dbReference>
<evidence type="ECO:0000256" key="9">
    <source>
        <dbReference type="ARBA" id="ARBA00023049"/>
    </source>
</evidence>
<proteinExistence type="inferred from homology"/>
<feature type="transmembrane region" description="Helical" evidence="11">
    <location>
        <begin position="28"/>
        <end position="45"/>
    </location>
</feature>
<organism evidence="13 14">
    <name type="scientific">Actinospica durhamensis</name>
    <dbReference type="NCBI Taxonomy" id="1508375"/>
    <lineage>
        <taxon>Bacteria</taxon>
        <taxon>Bacillati</taxon>
        <taxon>Actinomycetota</taxon>
        <taxon>Actinomycetes</taxon>
        <taxon>Catenulisporales</taxon>
        <taxon>Actinospicaceae</taxon>
        <taxon>Actinospica</taxon>
    </lineage>
</organism>
<reference evidence="13" key="1">
    <citation type="submission" date="2021-04" db="EMBL/GenBank/DDBJ databases">
        <title>Genome based classification of Actinospica acidithermotolerans sp. nov., an actinobacterium isolated from an Indonesian hot spring.</title>
        <authorList>
            <person name="Kusuma A.B."/>
            <person name="Putra K.E."/>
            <person name="Nafisah S."/>
            <person name="Loh J."/>
            <person name="Nouioui I."/>
            <person name="Goodfellow M."/>
        </authorList>
    </citation>
    <scope>NUCLEOTIDE SEQUENCE</scope>
    <source>
        <strain evidence="13">CSCA 57</strain>
    </source>
</reference>
<protein>
    <recommendedName>
        <fullName evidence="11">Protease HtpX homolog</fullName>
        <ecNumber evidence="11">3.4.24.-</ecNumber>
    </recommendedName>
</protein>
<dbReference type="PANTHER" id="PTHR43221:SF2">
    <property type="entry name" value="PROTEASE HTPX HOMOLOG"/>
    <property type="match status" value="1"/>
</dbReference>
<dbReference type="InterPro" id="IPR050083">
    <property type="entry name" value="HtpX_protease"/>
</dbReference>
<accession>A0A941EGE5</accession>
<dbReference type="GO" id="GO:0006508">
    <property type="term" value="P:proteolysis"/>
    <property type="evidence" value="ECO:0007669"/>
    <property type="project" value="UniProtKB-KW"/>
</dbReference>
<dbReference type="NCBIfam" id="NF002669">
    <property type="entry name" value="PRK02391.1"/>
    <property type="match status" value="1"/>
</dbReference>
<comment type="subcellular location">
    <subcellularLocation>
        <location evidence="11">Cell membrane</location>
        <topology evidence="11">Multi-pass membrane protein</topology>
    </subcellularLocation>
</comment>
<keyword evidence="4 11" id="KW-0812">Transmembrane</keyword>
<feature type="active site" evidence="11">
    <location>
        <position position="134"/>
    </location>
</feature>
<feature type="transmembrane region" description="Helical" evidence="11">
    <location>
        <begin position="143"/>
        <end position="168"/>
    </location>
</feature>
<keyword evidence="7 11" id="KW-0862">Zinc</keyword>
<keyword evidence="3 11" id="KW-0645">Protease</keyword>
<feature type="binding site" evidence="11">
    <location>
        <position position="209"/>
    </location>
    <ligand>
        <name>Zn(2+)</name>
        <dbReference type="ChEBI" id="CHEBI:29105"/>
        <note>catalytic</note>
    </ligand>
</feature>
<feature type="transmembrane region" description="Helical" evidence="11">
    <location>
        <begin position="180"/>
        <end position="201"/>
    </location>
</feature>
<dbReference type="PANTHER" id="PTHR43221">
    <property type="entry name" value="PROTEASE HTPX"/>
    <property type="match status" value="1"/>
</dbReference>
<keyword evidence="14" id="KW-1185">Reference proteome</keyword>
<feature type="binding site" evidence="11">
    <location>
        <position position="137"/>
    </location>
    <ligand>
        <name>Zn(2+)</name>
        <dbReference type="ChEBI" id="CHEBI:29105"/>
        <note>catalytic</note>
    </ligand>
</feature>
<comment type="cofactor">
    <cofactor evidence="11">
        <name>Zn(2+)</name>
        <dbReference type="ChEBI" id="CHEBI:29105"/>
    </cofactor>
    <text evidence="11">Binds 1 zinc ion per subunit.</text>
</comment>
<gene>
    <name evidence="11 13" type="primary">htpX</name>
    <name evidence="13" type="ORF">KDL01_02675</name>
</gene>
<evidence type="ECO:0000256" key="8">
    <source>
        <dbReference type="ARBA" id="ARBA00022989"/>
    </source>
</evidence>
<evidence type="ECO:0000256" key="7">
    <source>
        <dbReference type="ARBA" id="ARBA00022833"/>
    </source>
</evidence>